<dbReference type="EMBL" id="AMQM01001474">
    <property type="status" value="NOT_ANNOTATED_CDS"/>
    <property type="molecule type" value="Genomic_DNA"/>
</dbReference>
<reference evidence="1 3" key="2">
    <citation type="journal article" date="2013" name="Nature">
        <title>Insights into bilaterian evolution from three spiralian genomes.</title>
        <authorList>
            <person name="Simakov O."/>
            <person name="Marletaz F."/>
            <person name="Cho S.J."/>
            <person name="Edsinger-Gonzales E."/>
            <person name="Havlak P."/>
            <person name="Hellsten U."/>
            <person name="Kuo D.H."/>
            <person name="Larsson T."/>
            <person name="Lv J."/>
            <person name="Arendt D."/>
            <person name="Savage R."/>
            <person name="Osoegawa K."/>
            <person name="de Jong P."/>
            <person name="Grimwood J."/>
            <person name="Chapman J.A."/>
            <person name="Shapiro H."/>
            <person name="Aerts A."/>
            <person name="Otillar R.P."/>
            <person name="Terry A.Y."/>
            <person name="Boore J.L."/>
            <person name="Grigoriev I.V."/>
            <person name="Lindberg D.R."/>
            <person name="Seaver E.C."/>
            <person name="Weisblat D.A."/>
            <person name="Putnam N.H."/>
            <person name="Rokhsar D.S."/>
        </authorList>
    </citation>
    <scope>NUCLEOTIDE SEQUENCE</scope>
</reference>
<accession>T1EUJ0</accession>
<dbReference type="HOGENOM" id="CLU_1541799_0_0_1"/>
<dbReference type="AlphaFoldDB" id="T1EUJ0"/>
<dbReference type="KEGG" id="hro:HELRODRAFT_163836"/>
<dbReference type="GeneID" id="20200240"/>
<proteinExistence type="predicted"/>
<reference evidence="2" key="3">
    <citation type="submission" date="2015-06" db="UniProtKB">
        <authorList>
            <consortium name="EnsemblMetazoa"/>
        </authorList>
    </citation>
    <scope>IDENTIFICATION</scope>
</reference>
<dbReference type="EMBL" id="KB097495">
    <property type="protein sequence ID" value="ESN96733.1"/>
    <property type="molecule type" value="Genomic_DNA"/>
</dbReference>
<reference evidence="3" key="1">
    <citation type="submission" date="2012-12" db="EMBL/GenBank/DDBJ databases">
        <authorList>
            <person name="Hellsten U."/>
            <person name="Grimwood J."/>
            <person name="Chapman J.A."/>
            <person name="Shapiro H."/>
            <person name="Aerts A."/>
            <person name="Otillar R.P."/>
            <person name="Terry A.Y."/>
            <person name="Boore J.L."/>
            <person name="Simakov O."/>
            <person name="Marletaz F."/>
            <person name="Cho S.-J."/>
            <person name="Edsinger-Gonzales E."/>
            <person name="Havlak P."/>
            <person name="Kuo D.-H."/>
            <person name="Larsson T."/>
            <person name="Lv J."/>
            <person name="Arendt D."/>
            <person name="Savage R."/>
            <person name="Osoegawa K."/>
            <person name="de Jong P."/>
            <person name="Lindberg D.R."/>
            <person name="Seaver E.C."/>
            <person name="Weisblat D.A."/>
            <person name="Putnam N.H."/>
            <person name="Grigoriev I.V."/>
            <person name="Rokhsar D.S."/>
        </authorList>
    </citation>
    <scope>NUCLEOTIDE SEQUENCE</scope>
</reference>
<name>T1EUJ0_HELRO</name>
<dbReference type="RefSeq" id="XP_009025849.1">
    <property type="nucleotide sequence ID" value="XM_009027601.1"/>
</dbReference>
<sequence length="174" mass="19812">MAVQSRVDSITLAMMMSHARPVRKSLSAIHKSKFFLKLETVSDSTTHVGKLFQIEITLLENEYFLVFGTFEHVFYSDVLWYVDPHQNTKLKLSERLNKTPKSFTSPQKSKRHTLLGRDFFGLGILLLLTNIQTVTGAGKSHHFFYFVEKVLEMSTSLNSHEALGPPGSHKVTRN</sequence>
<dbReference type="InParanoid" id="T1EUJ0"/>
<protein>
    <submittedName>
        <fullName evidence="1 2">Uncharacterized protein</fullName>
    </submittedName>
</protein>
<evidence type="ECO:0000313" key="3">
    <source>
        <dbReference type="Proteomes" id="UP000015101"/>
    </source>
</evidence>
<dbReference type="CTD" id="20200240"/>
<gene>
    <name evidence="2" type="primary">20200240</name>
    <name evidence="1" type="ORF">HELRODRAFT_163836</name>
</gene>
<keyword evidence="3" id="KW-1185">Reference proteome</keyword>
<dbReference type="Proteomes" id="UP000015101">
    <property type="component" value="Unassembled WGS sequence"/>
</dbReference>
<organism evidence="2 3">
    <name type="scientific">Helobdella robusta</name>
    <name type="common">Californian leech</name>
    <dbReference type="NCBI Taxonomy" id="6412"/>
    <lineage>
        <taxon>Eukaryota</taxon>
        <taxon>Metazoa</taxon>
        <taxon>Spiralia</taxon>
        <taxon>Lophotrochozoa</taxon>
        <taxon>Annelida</taxon>
        <taxon>Clitellata</taxon>
        <taxon>Hirudinea</taxon>
        <taxon>Rhynchobdellida</taxon>
        <taxon>Glossiphoniidae</taxon>
        <taxon>Helobdella</taxon>
    </lineage>
</organism>
<evidence type="ECO:0000313" key="1">
    <source>
        <dbReference type="EMBL" id="ESN96733.1"/>
    </source>
</evidence>
<evidence type="ECO:0000313" key="2">
    <source>
        <dbReference type="EnsemblMetazoa" id="HelroP163836"/>
    </source>
</evidence>
<dbReference type="EnsemblMetazoa" id="HelroT163836">
    <property type="protein sequence ID" value="HelroP163836"/>
    <property type="gene ID" value="HelroG163836"/>
</dbReference>